<dbReference type="Proteomes" id="UP000184442">
    <property type="component" value="Unassembled WGS sequence"/>
</dbReference>
<keyword evidence="9" id="KW-1185">Reference proteome</keyword>
<keyword evidence="4" id="KW-0805">Transcription regulation</keyword>
<dbReference type="Gene3D" id="3.30.1490.190">
    <property type="match status" value="1"/>
</dbReference>
<dbReference type="InterPro" id="IPR036390">
    <property type="entry name" value="WH_DNA-bd_sf"/>
</dbReference>
<dbReference type="OrthoDB" id="8659436at2"/>
<evidence type="ECO:0000256" key="3">
    <source>
        <dbReference type="ARBA" id="ARBA00022833"/>
    </source>
</evidence>
<comment type="similarity">
    <text evidence="1">Belongs to the Fur family.</text>
</comment>
<accession>A0A1M6J385</accession>
<dbReference type="GO" id="GO:0045892">
    <property type="term" value="P:negative regulation of DNA-templated transcription"/>
    <property type="evidence" value="ECO:0007669"/>
    <property type="project" value="TreeGrafter"/>
</dbReference>
<evidence type="ECO:0000256" key="6">
    <source>
        <dbReference type="ARBA" id="ARBA00023163"/>
    </source>
</evidence>
<evidence type="ECO:0000256" key="1">
    <source>
        <dbReference type="ARBA" id="ARBA00007957"/>
    </source>
</evidence>
<evidence type="ECO:0000313" key="8">
    <source>
        <dbReference type="EMBL" id="SHJ41184.1"/>
    </source>
</evidence>
<dbReference type="InterPro" id="IPR036388">
    <property type="entry name" value="WH-like_DNA-bd_sf"/>
</dbReference>
<evidence type="ECO:0000313" key="9">
    <source>
        <dbReference type="Proteomes" id="UP000184442"/>
    </source>
</evidence>
<dbReference type="GO" id="GO:0000976">
    <property type="term" value="F:transcription cis-regulatory region binding"/>
    <property type="evidence" value="ECO:0007669"/>
    <property type="project" value="TreeGrafter"/>
</dbReference>
<dbReference type="GO" id="GO:0003700">
    <property type="term" value="F:DNA-binding transcription factor activity"/>
    <property type="evidence" value="ECO:0007669"/>
    <property type="project" value="InterPro"/>
</dbReference>
<dbReference type="Gene3D" id="1.10.10.10">
    <property type="entry name" value="Winged helix-like DNA-binding domain superfamily/Winged helix DNA-binding domain"/>
    <property type="match status" value="1"/>
</dbReference>
<evidence type="ECO:0000256" key="2">
    <source>
        <dbReference type="ARBA" id="ARBA00022491"/>
    </source>
</evidence>
<keyword evidence="6" id="KW-0804">Transcription</keyword>
<sequence length="136" mass="15341">MMKRISKYNTKQRKAISSYLISLQGKHTTAAQIASYFKSTGSPIGIATIYRQLDTLVQDGRVAKFTLDGVSGACYQYISEDPKSNETHLRCEKCGAVLHIQCELVDSLPQHMYEEHGFRINTMKTVFYGKCSNCMD</sequence>
<name>A0A1M6J385_9FIRM</name>
<dbReference type="RefSeq" id="WP_084524798.1">
    <property type="nucleotide sequence ID" value="NZ_FQZS01000047.1"/>
</dbReference>
<dbReference type="STRING" id="1122184.SAMN02745176_03491"/>
<evidence type="ECO:0000256" key="7">
    <source>
        <dbReference type="PIRSR" id="PIRSR602481-1"/>
    </source>
</evidence>
<evidence type="ECO:0000256" key="5">
    <source>
        <dbReference type="ARBA" id="ARBA00023125"/>
    </source>
</evidence>
<feature type="binding site" evidence="7">
    <location>
        <position position="94"/>
    </location>
    <ligand>
        <name>Zn(2+)</name>
        <dbReference type="ChEBI" id="CHEBI:29105"/>
    </ligand>
</feature>
<dbReference type="CDD" id="cd07153">
    <property type="entry name" value="Fur_like"/>
    <property type="match status" value="1"/>
</dbReference>
<keyword evidence="2" id="KW-0678">Repressor</keyword>
<gene>
    <name evidence="8" type="ORF">SAMN02745176_03491</name>
</gene>
<dbReference type="PANTHER" id="PTHR33202:SF7">
    <property type="entry name" value="FERRIC UPTAKE REGULATION PROTEIN"/>
    <property type="match status" value="1"/>
</dbReference>
<protein>
    <submittedName>
        <fullName evidence="8">Fur family transcriptional regulator, ferric uptake regulator</fullName>
    </submittedName>
</protein>
<dbReference type="GO" id="GO:1900376">
    <property type="term" value="P:regulation of secondary metabolite biosynthetic process"/>
    <property type="evidence" value="ECO:0007669"/>
    <property type="project" value="TreeGrafter"/>
</dbReference>
<dbReference type="InterPro" id="IPR043135">
    <property type="entry name" value="Fur_C"/>
</dbReference>
<feature type="binding site" evidence="7">
    <location>
        <position position="91"/>
    </location>
    <ligand>
        <name>Zn(2+)</name>
        <dbReference type="ChEBI" id="CHEBI:29105"/>
    </ligand>
</feature>
<feature type="binding site" evidence="7">
    <location>
        <position position="131"/>
    </location>
    <ligand>
        <name>Zn(2+)</name>
        <dbReference type="ChEBI" id="CHEBI:29105"/>
    </ligand>
</feature>
<keyword evidence="5" id="KW-0238">DNA-binding</keyword>
<proteinExistence type="inferred from homology"/>
<keyword evidence="7" id="KW-0479">Metal-binding</keyword>
<dbReference type="GO" id="GO:0008270">
    <property type="term" value="F:zinc ion binding"/>
    <property type="evidence" value="ECO:0007669"/>
    <property type="project" value="TreeGrafter"/>
</dbReference>
<dbReference type="SUPFAM" id="SSF46785">
    <property type="entry name" value="Winged helix' DNA-binding domain"/>
    <property type="match status" value="1"/>
</dbReference>
<comment type="cofactor">
    <cofactor evidence="7">
        <name>Zn(2+)</name>
        <dbReference type="ChEBI" id="CHEBI:29105"/>
    </cofactor>
    <text evidence="7">Binds 1 zinc ion per subunit.</text>
</comment>
<reference evidence="8 9" key="1">
    <citation type="submission" date="2016-11" db="EMBL/GenBank/DDBJ databases">
        <authorList>
            <person name="Jaros S."/>
            <person name="Januszkiewicz K."/>
            <person name="Wedrychowicz H."/>
        </authorList>
    </citation>
    <scope>NUCLEOTIDE SEQUENCE [LARGE SCALE GENOMIC DNA]</scope>
    <source>
        <strain evidence="8 9">DSM 19022</strain>
    </source>
</reference>
<evidence type="ECO:0000256" key="4">
    <source>
        <dbReference type="ARBA" id="ARBA00023015"/>
    </source>
</evidence>
<keyword evidence="3 7" id="KW-0862">Zinc</keyword>
<dbReference type="EMBL" id="FQZS01000047">
    <property type="protein sequence ID" value="SHJ41184.1"/>
    <property type="molecule type" value="Genomic_DNA"/>
</dbReference>
<dbReference type="InterPro" id="IPR002481">
    <property type="entry name" value="FUR"/>
</dbReference>
<dbReference type="PANTHER" id="PTHR33202">
    <property type="entry name" value="ZINC UPTAKE REGULATION PROTEIN"/>
    <property type="match status" value="1"/>
</dbReference>
<dbReference type="AlphaFoldDB" id="A0A1M6J385"/>
<feature type="binding site" evidence="7">
    <location>
        <position position="134"/>
    </location>
    <ligand>
        <name>Zn(2+)</name>
        <dbReference type="ChEBI" id="CHEBI:29105"/>
    </ligand>
</feature>
<organism evidence="8 9">
    <name type="scientific">Lutispora thermophila DSM 19022</name>
    <dbReference type="NCBI Taxonomy" id="1122184"/>
    <lineage>
        <taxon>Bacteria</taxon>
        <taxon>Bacillati</taxon>
        <taxon>Bacillota</taxon>
        <taxon>Clostridia</taxon>
        <taxon>Lutisporales</taxon>
        <taxon>Lutisporaceae</taxon>
        <taxon>Lutispora</taxon>
    </lineage>
</organism>
<dbReference type="Pfam" id="PF01475">
    <property type="entry name" value="FUR"/>
    <property type="match status" value="1"/>
</dbReference>